<evidence type="ECO:0000313" key="2">
    <source>
        <dbReference type="Proteomes" id="UP000317332"/>
    </source>
</evidence>
<dbReference type="InterPro" id="IPR019853">
    <property type="entry name" value="GldB-like"/>
</dbReference>
<evidence type="ECO:0000313" key="1">
    <source>
        <dbReference type="EMBL" id="TPV31983.1"/>
    </source>
</evidence>
<dbReference type="Pfam" id="PF25594">
    <property type="entry name" value="GldB_lipo"/>
    <property type="match status" value="1"/>
</dbReference>
<dbReference type="Proteomes" id="UP000317332">
    <property type="component" value="Unassembled WGS sequence"/>
</dbReference>
<dbReference type="AlphaFoldDB" id="A0A506PDP2"/>
<name>A0A506PDP2_9FLAO</name>
<gene>
    <name evidence="1" type="primary">gldB</name>
    <name evidence="1" type="ORF">FJ651_14310</name>
</gene>
<keyword evidence="1" id="KW-0449">Lipoprotein</keyword>
<protein>
    <submittedName>
        <fullName evidence="1">Gliding motility lipoprotein GldB</fullName>
    </submittedName>
</protein>
<organism evidence="1 2">
    <name type="scientific">Paucihalobacter ruber</name>
    <dbReference type="NCBI Taxonomy" id="2567861"/>
    <lineage>
        <taxon>Bacteria</taxon>
        <taxon>Pseudomonadati</taxon>
        <taxon>Bacteroidota</taxon>
        <taxon>Flavobacteriia</taxon>
        <taxon>Flavobacteriales</taxon>
        <taxon>Flavobacteriaceae</taxon>
        <taxon>Paucihalobacter</taxon>
    </lineage>
</organism>
<dbReference type="NCBIfam" id="TIGR03514">
    <property type="entry name" value="GldB_lipo"/>
    <property type="match status" value="1"/>
</dbReference>
<comment type="caution">
    <text evidence="1">The sequence shown here is derived from an EMBL/GenBank/DDBJ whole genome shotgun (WGS) entry which is preliminary data.</text>
</comment>
<dbReference type="RefSeq" id="WP_140991294.1">
    <property type="nucleotide sequence ID" value="NZ_VHIQ01000007.1"/>
</dbReference>
<sequence length="319" mass="37782">MKYFLFLVCSLVFLACNKENTLETEISKITVDLDIERFDKLFAQTTESELPQLKQTYPFLFPKRITDSVWVEMLKDTLQQEILREVDSKFSDFDAVELEIRKFYQHLKYYDKVFKEPRLITVINNVDYRESIVVTDSIALIALDNYLGEDHYFYDFISVYLRKNFKPESISVNLAEAYAEKYTYQTSRKTLLDEMIYFGKLLYFKDVMLPFKSDAEKIGYTEEEINWAHTNEAQVWSYLVDGAFLFSTDNSLPARFITPAPFSKFYLEIDNESPGRIGQYIGWQIIKAYMRQNNEVDVFKMMQTSTQEIFDNTKYKPTK</sequence>
<reference evidence="1 2" key="1">
    <citation type="submission" date="2019-06" db="EMBL/GenBank/DDBJ databases">
        <title>Flavobacteriaceae Paucihalobacterium erythroidium CWB-1, complete genome.</title>
        <authorList>
            <person name="Wu S."/>
        </authorList>
    </citation>
    <scope>NUCLEOTIDE SEQUENCE [LARGE SCALE GENOMIC DNA]</scope>
    <source>
        <strain evidence="1 2">CWB-1</strain>
    </source>
</reference>
<proteinExistence type="predicted"/>
<dbReference type="PROSITE" id="PS51257">
    <property type="entry name" value="PROKAR_LIPOPROTEIN"/>
    <property type="match status" value="1"/>
</dbReference>
<keyword evidence="2" id="KW-1185">Reference proteome</keyword>
<dbReference type="EMBL" id="VHIQ01000007">
    <property type="protein sequence ID" value="TPV31983.1"/>
    <property type="molecule type" value="Genomic_DNA"/>
</dbReference>
<dbReference type="OrthoDB" id="976022at2"/>
<accession>A0A506PDP2</accession>